<evidence type="ECO:0000256" key="9">
    <source>
        <dbReference type="SAM" id="MobiDB-lite"/>
    </source>
</evidence>
<dbReference type="PROSITE" id="PS51352">
    <property type="entry name" value="THIOREDOXIN_2"/>
    <property type="match status" value="1"/>
</dbReference>
<dbReference type="PANTHER" id="PTHR22897">
    <property type="entry name" value="QUIESCIN Q6-RELATED SULFHYDRYL OXIDASE"/>
    <property type="match status" value="1"/>
</dbReference>
<evidence type="ECO:0000313" key="12">
    <source>
        <dbReference type="EMBL" id="KAK9807842.1"/>
    </source>
</evidence>
<dbReference type="Gene3D" id="3.40.30.10">
    <property type="entry name" value="Glutaredoxin"/>
    <property type="match status" value="1"/>
</dbReference>
<keyword evidence="2 8" id="KW-0285">Flavoprotein</keyword>
<evidence type="ECO:0000313" key="13">
    <source>
        <dbReference type="Proteomes" id="UP001489004"/>
    </source>
</evidence>
<evidence type="ECO:0000256" key="4">
    <source>
        <dbReference type="ARBA" id="ARBA00022827"/>
    </source>
</evidence>
<dbReference type="Pfam" id="PF00085">
    <property type="entry name" value="Thioredoxin"/>
    <property type="match status" value="1"/>
</dbReference>
<accession>A0AAW1PGC1</accession>
<dbReference type="Pfam" id="PF04777">
    <property type="entry name" value="Evr1_Alr"/>
    <property type="match status" value="1"/>
</dbReference>
<comment type="cofactor">
    <cofactor evidence="1 8">
        <name>FAD</name>
        <dbReference type="ChEBI" id="CHEBI:57692"/>
    </cofactor>
</comment>
<feature type="domain" description="ERV/ALR sulfhydryl oxidase" evidence="10">
    <location>
        <begin position="224"/>
        <end position="329"/>
    </location>
</feature>
<evidence type="ECO:0000259" key="11">
    <source>
        <dbReference type="PROSITE" id="PS51352"/>
    </source>
</evidence>
<evidence type="ECO:0000256" key="6">
    <source>
        <dbReference type="ARBA" id="ARBA00023157"/>
    </source>
</evidence>
<feature type="region of interest" description="Disordered" evidence="9">
    <location>
        <begin position="106"/>
        <end position="125"/>
    </location>
</feature>
<dbReference type="EMBL" id="JALJOR010000012">
    <property type="protein sequence ID" value="KAK9807842.1"/>
    <property type="molecule type" value="Genomic_DNA"/>
</dbReference>
<keyword evidence="5 8" id="KW-0560">Oxidoreductase</keyword>
<dbReference type="PANTHER" id="PTHR22897:SF8">
    <property type="entry name" value="SULFHYDRYL OXIDASE"/>
    <property type="match status" value="1"/>
</dbReference>
<evidence type="ECO:0000256" key="1">
    <source>
        <dbReference type="ARBA" id="ARBA00001974"/>
    </source>
</evidence>
<evidence type="ECO:0000256" key="5">
    <source>
        <dbReference type="ARBA" id="ARBA00023002"/>
    </source>
</evidence>
<keyword evidence="8" id="KW-0812">Transmembrane</keyword>
<dbReference type="InterPro" id="IPR013766">
    <property type="entry name" value="Thioredoxin_domain"/>
</dbReference>
<dbReference type="InterPro" id="IPR017905">
    <property type="entry name" value="ERV/ALR_sulphydryl_oxidase"/>
</dbReference>
<keyword evidence="7" id="KW-0325">Glycoprotein</keyword>
<evidence type="ECO:0000256" key="7">
    <source>
        <dbReference type="ARBA" id="ARBA00023180"/>
    </source>
</evidence>
<comment type="catalytic activity">
    <reaction evidence="8">
        <text>2 R'C(R)SH + O2 = R'C(R)S-S(R)CR' + H2O2</text>
        <dbReference type="Rhea" id="RHEA:17357"/>
        <dbReference type="ChEBI" id="CHEBI:15379"/>
        <dbReference type="ChEBI" id="CHEBI:16240"/>
        <dbReference type="ChEBI" id="CHEBI:16520"/>
        <dbReference type="ChEBI" id="CHEBI:17412"/>
        <dbReference type="EC" id="1.8.3.2"/>
    </reaction>
</comment>
<evidence type="ECO:0000256" key="8">
    <source>
        <dbReference type="RuleBase" id="RU371123"/>
    </source>
</evidence>
<dbReference type="GO" id="GO:0016971">
    <property type="term" value="F:flavin-dependent sulfhydryl oxidase activity"/>
    <property type="evidence" value="ECO:0007669"/>
    <property type="project" value="InterPro"/>
</dbReference>
<dbReference type="AlphaFoldDB" id="A0AAW1PGC1"/>
<gene>
    <name evidence="12" type="ORF">WJX72_011018</name>
</gene>
<evidence type="ECO:0000259" key="10">
    <source>
        <dbReference type="PROSITE" id="PS51324"/>
    </source>
</evidence>
<name>A0AAW1PGC1_9CHLO</name>
<feature type="domain" description="Thioredoxin" evidence="11">
    <location>
        <begin position="1"/>
        <end position="97"/>
    </location>
</feature>
<dbReference type="GO" id="GO:0006457">
    <property type="term" value="P:protein folding"/>
    <property type="evidence" value="ECO:0007669"/>
    <property type="project" value="TreeGrafter"/>
</dbReference>
<evidence type="ECO:0000256" key="3">
    <source>
        <dbReference type="ARBA" id="ARBA00022729"/>
    </source>
</evidence>
<dbReference type="Proteomes" id="UP001489004">
    <property type="component" value="Unassembled WGS sequence"/>
</dbReference>
<dbReference type="Gene3D" id="1.20.120.310">
    <property type="entry name" value="ERV/ALR sulfhydryl oxidase domain"/>
    <property type="match status" value="1"/>
</dbReference>
<feature type="transmembrane region" description="Helical" evidence="8">
    <location>
        <begin position="394"/>
        <end position="414"/>
    </location>
</feature>
<dbReference type="PROSITE" id="PS51324">
    <property type="entry name" value="ERV_ALR"/>
    <property type="match status" value="1"/>
</dbReference>
<dbReference type="CDD" id="cd02961">
    <property type="entry name" value="PDI_a_family"/>
    <property type="match status" value="1"/>
</dbReference>
<sequence length="429" mass="47589">MEFYAHWCPSCQHFQPAYEKVAAYLNKEPRTPPEVVVARVDCASESALCNRFHITHYPTVKGGRPSDFDLGAGENLEVWNGERTAEGLLGWLGEKVGRKYDLNVPREHAEEQPSSAPARKAPRHPTQVDLADVTSATLLAFQYMVNSGDLLAGLESRQAFIDFVDMLLLSHPTDSCRAGCALVKGAIHQLWPPTQTTGPSPQIREYQICGMDTHVQDWHSCKGTKPNSRGYTCGLWMLFHTLAVRTEPADRGGALWMTAVRGFVQHFFQCSECAAHFVEMASQEAAAQVTSRRDAALWIWRAHNRVNKRLAEHESTAHDGDPAYPHEQWPPAALCPLCRLPALEEGGEAQWNEDEVYRFLVKFYGGVADGKRTGLGLLGRKQLAGDRRVSHTSVITNAAIFCAVVGGLSGAYRLRRVALMRLRKSPSAL</sequence>
<dbReference type="SUPFAM" id="SSF69000">
    <property type="entry name" value="FAD-dependent thiol oxidase"/>
    <property type="match status" value="1"/>
</dbReference>
<dbReference type="GO" id="GO:0005615">
    <property type="term" value="C:extracellular space"/>
    <property type="evidence" value="ECO:0007669"/>
    <property type="project" value="TreeGrafter"/>
</dbReference>
<dbReference type="SUPFAM" id="SSF52833">
    <property type="entry name" value="Thioredoxin-like"/>
    <property type="match status" value="1"/>
</dbReference>
<comment type="caution">
    <text evidence="12">The sequence shown here is derived from an EMBL/GenBank/DDBJ whole genome shotgun (WGS) entry which is preliminary data.</text>
</comment>
<dbReference type="GO" id="GO:0000139">
    <property type="term" value="C:Golgi membrane"/>
    <property type="evidence" value="ECO:0007669"/>
    <property type="project" value="TreeGrafter"/>
</dbReference>
<dbReference type="InterPro" id="IPR036249">
    <property type="entry name" value="Thioredoxin-like_sf"/>
</dbReference>
<reference evidence="12 13" key="1">
    <citation type="journal article" date="2024" name="Nat. Commun.">
        <title>Phylogenomics reveals the evolutionary origins of lichenization in chlorophyte algae.</title>
        <authorList>
            <person name="Puginier C."/>
            <person name="Libourel C."/>
            <person name="Otte J."/>
            <person name="Skaloud P."/>
            <person name="Haon M."/>
            <person name="Grisel S."/>
            <person name="Petersen M."/>
            <person name="Berrin J.G."/>
            <person name="Delaux P.M."/>
            <person name="Dal Grande F."/>
            <person name="Keller J."/>
        </authorList>
    </citation>
    <scope>NUCLEOTIDE SEQUENCE [LARGE SCALE GENOMIC DNA]</scope>
    <source>
        <strain evidence="12 13">SAG 2043</strain>
    </source>
</reference>
<evidence type="ECO:0000256" key="2">
    <source>
        <dbReference type="ARBA" id="ARBA00022630"/>
    </source>
</evidence>
<keyword evidence="13" id="KW-1185">Reference proteome</keyword>
<keyword evidence="4 8" id="KW-0274">FAD</keyword>
<keyword evidence="3" id="KW-0732">Signal</keyword>
<keyword evidence="8" id="KW-1133">Transmembrane helix</keyword>
<organism evidence="12 13">
    <name type="scientific">[Myrmecia] bisecta</name>
    <dbReference type="NCBI Taxonomy" id="41462"/>
    <lineage>
        <taxon>Eukaryota</taxon>
        <taxon>Viridiplantae</taxon>
        <taxon>Chlorophyta</taxon>
        <taxon>core chlorophytes</taxon>
        <taxon>Trebouxiophyceae</taxon>
        <taxon>Trebouxiales</taxon>
        <taxon>Trebouxiaceae</taxon>
        <taxon>Myrmecia</taxon>
    </lineage>
</organism>
<keyword evidence="8" id="KW-0472">Membrane</keyword>
<proteinExistence type="predicted"/>
<dbReference type="InterPro" id="IPR036774">
    <property type="entry name" value="ERV/ALR_sulphydryl_oxid_sf"/>
</dbReference>
<protein>
    <recommendedName>
        <fullName evidence="8">Sulfhydryl oxidase</fullName>
        <ecNumber evidence="8">1.8.3.2</ecNumber>
    </recommendedName>
</protein>
<dbReference type="InterPro" id="IPR039798">
    <property type="entry name" value="Sulfhydryl_oxidase"/>
</dbReference>
<dbReference type="GO" id="GO:0003756">
    <property type="term" value="F:protein disulfide isomerase activity"/>
    <property type="evidence" value="ECO:0007669"/>
    <property type="project" value="TreeGrafter"/>
</dbReference>
<dbReference type="EC" id="1.8.3.2" evidence="8"/>
<keyword evidence="6" id="KW-1015">Disulfide bond</keyword>